<dbReference type="OrthoDB" id="9804758at2"/>
<dbReference type="SUPFAM" id="SSF52540">
    <property type="entry name" value="P-loop containing nucleoside triphosphate hydrolases"/>
    <property type="match status" value="1"/>
</dbReference>
<protein>
    <submittedName>
        <fullName evidence="2">Molybdopterin-guanine dinucleotide biosynthesis protein B</fullName>
    </submittedName>
</protein>
<accession>A0A545U5F3</accession>
<dbReference type="NCBIfam" id="TIGR00176">
    <property type="entry name" value="mobB"/>
    <property type="match status" value="1"/>
</dbReference>
<organism evidence="2 3">
    <name type="scientific">Exilibacterium tricleocarpae</name>
    <dbReference type="NCBI Taxonomy" id="2591008"/>
    <lineage>
        <taxon>Bacteria</taxon>
        <taxon>Pseudomonadati</taxon>
        <taxon>Pseudomonadota</taxon>
        <taxon>Gammaproteobacteria</taxon>
        <taxon>Cellvibrionales</taxon>
        <taxon>Cellvibrionaceae</taxon>
        <taxon>Exilibacterium</taxon>
    </lineage>
</organism>
<dbReference type="AlphaFoldDB" id="A0A545U5F3"/>
<comment type="caution">
    <text evidence="2">The sequence shown here is derived from an EMBL/GenBank/DDBJ whole genome shotgun (WGS) entry which is preliminary data.</text>
</comment>
<dbReference type="InterPro" id="IPR027417">
    <property type="entry name" value="P-loop_NTPase"/>
</dbReference>
<sequence length="173" mass="19008">MKVFGITGWKNSGKTTLVADLVTRFRQRGLSVSTVKHAHHNFDIDKPGTDSYKHRQAGAKEVLISSANRWALMHETVGDREPELEALLARLSPVDLVLVEGFKRSDHPKLQVIRAGNNTEPLPASAQPLVAIVSDGDLNPSDYNCKGPLLPLEDTQKIADFILAYSGLEKEVV</sequence>
<dbReference type="InterPro" id="IPR052539">
    <property type="entry name" value="MGD_biosynthesis_adapter"/>
</dbReference>
<dbReference type="PANTHER" id="PTHR40072:SF1">
    <property type="entry name" value="MOLYBDOPTERIN-GUANINE DINUCLEOTIDE BIOSYNTHESIS ADAPTER PROTEIN"/>
    <property type="match status" value="1"/>
</dbReference>
<gene>
    <name evidence="2" type="primary">mobB</name>
    <name evidence="2" type="ORF">FKG94_04040</name>
</gene>
<dbReference type="GO" id="GO:0006777">
    <property type="term" value="P:Mo-molybdopterin cofactor biosynthetic process"/>
    <property type="evidence" value="ECO:0007669"/>
    <property type="project" value="InterPro"/>
</dbReference>
<evidence type="ECO:0000259" key="1">
    <source>
        <dbReference type="Pfam" id="PF03205"/>
    </source>
</evidence>
<reference evidence="2 3" key="1">
    <citation type="submission" date="2019-06" db="EMBL/GenBank/DDBJ databases">
        <title>Whole genome sequence for Cellvibrionaceae sp. R142.</title>
        <authorList>
            <person name="Wang G."/>
        </authorList>
    </citation>
    <scope>NUCLEOTIDE SEQUENCE [LARGE SCALE GENOMIC DNA]</scope>
    <source>
        <strain evidence="2 3">R142</strain>
    </source>
</reference>
<dbReference type="InterPro" id="IPR004435">
    <property type="entry name" value="MobB_dom"/>
</dbReference>
<dbReference type="Gene3D" id="3.40.50.300">
    <property type="entry name" value="P-loop containing nucleotide triphosphate hydrolases"/>
    <property type="match status" value="1"/>
</dbReference>
<dbReference type="Pfam" id="PF03205">
    <property type="entry name" value="MobB"/>
    <property type="match status" value="1"/>
</dbReference>
<evidence type="ECO:0000313" key="2">
    <source>
        <dbReference type="EMBL" id="TQV84700.1"/>
    </source>
</evidence>
<dbReference type="GO" id="GO:0005525">
    <property type="term" value="F:GTP binding"/>
    <property type="evidence" value="ECO:0007669"/>
    <property type="project" value="InterPro"/>
</dbReference>
<dbReference type="RefSeq" id="WP_142902906.1">
    <property type="nucleotide sequence ID" value="NZ_ML660088.1"/>
</dbReference>
<feature type="domain" description="Molybdopterin-guanine dinucleotide biosynthesis protein B (MobB)" evidence="1">
    <location>
        <begin position="3"/>
        <end position="135"/>
    </location>
</feature>
<dbReference type="Proteomes" id="UP000319732">
    <property type="component" value="Unassembled WGS sequence"/>
</dbReference>
<name>A0A545U5F3_9GAMM</name>
<dbReference type="CDD" id="cd03116">
    <property type="entry name" value="MobB"/>
    <property type="match status" value="1"/>
</dbReference>
<keyword evidence="3" id="KW-1185">Reference proteome</keyword>
<dbReference type="PANTHER" id="PTHR40072">
    <property type="entry name" value="MOLYBDOPTERIN-GUANINE DINUCLEOTIDE BIOSYNTHESIS ADAPTER PROTEIN-RELATED"/>
    <property type="match status" value="1"/>
</dbReference>
<evidence type="ECO:0000313" key="3">
    <source>
        <dbReference type="Proteomes" id="UP000319732"/>
    </source>
</evidence>
<proteinExistence type="predicted"/>
<dbReference type="EMBL" id="VHSG01000005">
    <property type="protein sequence ID" value="TQV84700.1"/>
    <property type="molecule type" value="Genomic_DNA"/>
</dbReference>